<evidence type="ECO:0000313" key="2">
    <source>
        <dbReference type="Proteomes" id="UP000887565"/>
    </source>
</evidence>
<feature type="compositionally biased region" description="Low complexity" evidence="1">
    <location>
        <begin position="60"/>
        <end position="69"/>
    </location>
</feature>
<organism evidence="2 3">
    <name type="scientific">Romanomermis culicivorax</name>
    <name type="common">Nematode worm</name>
    <dbReference type="NCBI Taxonomy" id="13658"/>
    <lineage>
        <taxon>Eukaryota</taxon>
        <taxon>Metazoa</taxon>
        <taxon>Ecdysozoa</taxon>
        <taxon>Nematoda</taxon>
        <taxon>Enoplea</taxon>
        <taxon>Dorylaimia</taxon>
        <taxon>Mermithida</taxon>
        <taxon>Mermithoidea</taxon>
        <taxon>Mermithidae</taxon>
        <taxon>Romanomermis</taxon>
    </lineage>
</organism>
<evidence type="ECO:0000313" key="3">
    <source>
        <dbReference type="WBParaSite" id="nRc.2.0.1.t44187-RA"/>
    </source>
</evidence>
<feature type="compositionally biased region" description="Polar residues" evidence="1">
    <location>
        <begin position="28"/>
        <end position="38"/>
    </location>
</feature>
<dbReference type="WBParaSite" id="nRc.2.0.1.t44187-RA">
    <property type="protein sequence ID" value="nRc.2.0.1.t44187-RA"/>
    <property type="gene ID" value="nRc.2.0.1.g44187"/>
</dbReference>
<name>A0A915KZD8_ROMCU</name>
<dbReference type="Proteomes" id="UP000887565">
    <property type="component" value="Unplaced"/>
</dbReference>
<dbReference type="AlphaFoldDB" id="A0A915KZD8"/>
<reference evidence="3" key="1">
    <citation type="submission" date="2022-11" db="UniProtKB">
        <authorList>
            <consortium name="WormBaseParasite"/>
        </authorList>
    </citation>
    <scope>IDENTIFICATION</scope>
</reference>
<accession>A0A915KZD8</accession>
<evidence type="ECO:0000256" key="1">
    <source>
        <dbReference type="SAM" id="MobiDB-lite"/>
    </source>
</evidence>
<protein>
    <submittedName>
        <fullName evidence="3">Uncharacterized protein</fullName>
    </submittedName>
</protein>
<sequence length="126" mass="13975">MSRNTDDLTSSTTLPRTPPSTKHDESNKSFTLPVVSNTRSKRKGSNSSAISQRTVVKLDPVNAPNPAAPITANNNNINMAVAKELFTADDRDARINAPIDKRQKFAEDQVDPFIFNQLKEGRLRRP</sequence>
<feature type="compositionally biased region" description="Polar residues" evidence="1">
    <location>
        <begin position="45"/>
        <end position="54"/>
    </location>
</feature>
<proteinExistence type="predicted"/>
<feature type="region of interest" description="Disordered" evidence="1">
    <location>
        <begin position="1"/>
        <end position="69"/>
    </location>
</feature>
<keyword evidence="2" id="KW-1185">Reference proteome</keyword>